<evidence type="ECO:0000313" key="7">
    <source>
        <dbReference type="Proteomes" id="UP000294933"/>
    </source>
</evidence>
<dbReference type="Pfam" id="PF21889">
    <property type="entry name" value="TPR1-like_2nd"/>
    <property type="match status" value="1"/>
</dbReference>
<dbReference type="InterPro" id="IPR006594">
    <property type="entry name" value="LisH"/>
</dbReference>
<dbReference type="InterPro" id="IPR051350">
    <property type="entry name" value="WD_repeat-ST_regulator"/>
</dbReference>
<feature type="region of interest" description="Disordered" evidence="4">
    <location>
        <begin position="654"/>
        <end position="676"/>
    </location>
</feature>
<dbReference type="InterPro" id="IPR015943">
    <property type="entry name" value="WD40/YVTN_repeat-like_dom_sf"/>
</dbReference>
<keyword evidence="7" id="KW-1185">Reference proteome</keyword>
<dbReference type="STRING" id="50990.A0A4Y7QBH7"/>
<dbReference type="AlphaFoldDB" id="A0A4Y7QBH7"/>
<evidence type="ECO:0000256" key="1">
    <source>
        <dbReference type="ARBA" id="ARBA00022574"/>
    </source>
</evidence>
<dbReference type="Gene3D" id="2.130.10.10">
    <property type="entry name" value="YVTN repeat-like/Quinoprotein amine dehydrogenase"/>
    <property type="match status" value="2"/>
</dbReference>
<dbReference type="VEuPathDB" id="FungiDB:BD410DRAFT_718608"/>
<organism evidence="6 7">
    <name type="scientific">Rickenella mellea</name>
    <dbReference type="NCBI Taxonomy" id="50990"/>
    <lineage>
        <taxon>Eukaryota</taxon>
        <taxon>Fungi</taxon>
        <taxon>Dikarya</taxon>
        <taxon>Basidiomycota</taxon>
        <taxon>Agaricomycotina</taxon>
        <taxon>Agaricomycetes</taxon>
        <taxon>Hymenochaetales</taxon>
        <taxon>Rickenellaceae</taxon>
        <taxon>Rickenella</taxon>
    </lineage>
</organism>
<evidence type="ECO:0000256" key="3">
    <source>
        <dbReference type="PROSITE-ProRule" id="PRU00221"/>
    </source>
</evidence>
<dbReference type="CDD" id="cd00200">
    <property type="entry name" value="WD40"/>
    <property type="match status" value="1"/>
</dbReference>
<feature type="repeat" description="WD" evidence="3">
    <location>
        <begin position="404"/>
        <end position="438"/>
    </location>
</feature>
<dbReference type="InterPro" id="IPR006595">
    <property type="entry name" value="CTLH_C"/>
</dbReference>
<dbReference type="OrthoDB" id="972532at2759"/>
<dbReference type="PANTHER" id="PTHR22838:SF0">
    <property type="entry name" value="WD REPEAT-CONTAINING PROTEIN 26"/>
    <property type="match status" value="1"/>
</dbReference>
<evidence type="ECO:0000256" key="4">
    <source>
        <dbReference type="SAM" id="MobiDB-lite"/>
    </source>
</evidence>
<dbReference type="InterPro" id="IPR020472">
    <property type="entry name" value="WD40_PAC1"/>
</dbReference>
<dbReference type="GO" id="GO:0043161">
    <property type="term" value="P:proteasome-mediated ubiquitin-dependent protein catabolic process"/>
    <property type="evidence" value="ECO:0007669"/>
    <property type="project" value="TreeGrafter"/>
</dbReference>
<keyword evidence="2" id="KW-0677">Repeat</keyword>
<dbReference type="InterPro" id="IPR001680">
    <property type="entry name" value="WD40_rpt"/>
</dbReference>
<accession>A0A4Y7QBH7</accession>
<dbReference type="GO" id="GO:0034657">
    <property type="term" value="C:GID complex"/>
    <property type="evidence" value="ECO:0007669"/>
    <property type="project" value="TreeGrafter"/>
</dbReference>
<feature type="compositionally biased region" description="Basic and acidic residues" evidence="4">
    <location>
        <begin position="667"/>
        <end position="676"/>
    </location>
</feature>
<dbReference type="SMART" id="SM00320">
    <property type="entry name" value="WD40"/>
    <property type="match status" value="6"/>
</dbReference>
<keyword evidence="1 3" id="KW-0853">WD repeat</keyword>
<dbReference type="PROSITE" id="PS50896">
    <property type="entry name" value="LISH"/>
    <property type="match status" value="1"/>
</dbReference>
<reference evidence="6 7" key="1">
    <citation type="submission" date="2018-06" db="EMBL/GenBank/DDBJ databases">
        <title>A transcriptomic atlas of mushroom development highlights an independent origin of complex multicellularity.</title>
        <authorList>
            <consortium name="DOE Joint Genome Institute"/>
            <person name="Krizsan K."/>
            <person name="Almasi E."/>
            <person name="Merenyi Z."/>
            <person name="Sahu N."/>
            <person name="Viragh M."/>
            <person name="Koszo T."/>
            <person name="Mondo S."/>
            <person name="Kiss B."/>
            <person name="Balint B."/>
            <person name="Kues U."/>
            <person name="Barry K."/>
            <person name="Hegedus J.C."/>
            <person name="Henrissat B."/>
            <person name="Johnson J."/>
            <person name="Lipzen A."/>
            <person name="Ohm R."/>
            <person name="Nagy I."/>
            <person name="Pangilinan J."/>
            <person name="Yan J."/>
            <person name="Xiong Y."/>
            <person name="Grigoriev I.V."/>
            <person name="Hibbett D.S."/>
            <person name="Nagy L.G."/>
        </authorList>
    </citation>
    <scope>NUCLEOTIDE SEQUENCE [LARGE SCALE GENOMIC DNA]</scope>
    <source>
        <strain evidence="6 7">SZMC22713</strain>
    </source>
</reference>
<dbReference type="InterPro" id="IPR054080">
    <property type="entry name" value="TPR1-like_2nd"/>
</dbReference>
<feature type="repeat" description="WD" evidence="3">
    <location>
        <begin position="614"/>
        <end position="652"/>
    </location>
</feature>
<dbReference type="PROSITE" id="PS50294">
    <property type="entry name" value="WD_REPEATS_REGION"/>
    <property type="match status" value="2"/>
</dbReference>
<feature type="repeat" description="WD" evidence="3">
    <location>
        <begin position="582"/>
        <end position="608"/>
    </location>
</feature>
<feature type="region of interest" description="Disordered" evidence="4">
    <location>
        <begin position="479"/>
        <end position="500"/>
    </location>
</feature>
<dbReference type="PANTHER" id="PTHR22838">
    <property type="entry name" value="WD REPEAT PROTEIN 26-RELATED"/>
    <property type="match status" value="1"/>
</dbReference>
<feature type="domain" description="CTLH" evidence="5">
    <location>
        <begin position="130"/>
        <end position="187"/>
    </location>
</feature>
<sequence>MRFPDNTDQDSALSVSLDFEPEAGPSSVALNNDLSAAVSNGNGHAVSNGHGGPLFSNGASSSTNGKLTAAGYASKGSHAISRVSLPGTKLYEDSHVDREEFVRLVIQSLRDVGYIESAATLEAESGYTMESPEVAEFRECILDGSWDSAEVTLSRLGVSDDESLRMARFLISQQKYLELLEASNVNAALHVLRSELAPLNTDVDKLHSLSGLIMCSNAEDLKSRAKWDGAAGVSRRQLLANLQRFIPSSVMIPQRRFASLLQQAYTHQRTQCLYHNAPYDSSAFSLYTDHHCSRDSFPSLTTHILAEHEDEVWNVQWSHCGRYLASASKDKTAIVWHIGVSLHPLRRPKTGPNTRDCIPEKVLRDHPYPVGCLAWSLDDSILLTSSEHIIKMWNPKTGLCVRELDAHTETVTSLVWLPDGSGFLSGSMDRKIILWDVDGKQRDTWGTTVIRVTDLAVTPDFSRLVAVGIHHLPSSANNSAVTLQDGGTPPTGAATQASTERRRDVENRLIIYDLATKQQEVSIRLEGELTSVKISQDSRYALVNHAPDEVQLWDLDSARMARRFTGQRQGKHVIRSCFGGVDGNFIVSGSEDGNVYVWHRDTGALLEALPGHGEGSVNSAAWNPKDERMFASCSDDCTIRIWEIPPPEMMEAVGSPMAEQNGKGKGRSRDGWDGTG</sequence>
<dbReference type="EMBL" id="ML170165">
    <property type="protein sequence ID" value="TDL25023.1"/>
    <property type="molecule type" value="Genomic_DNA"/>
</dbReference>
<name>A0A4Y7QBH7_9AGAM</name>
<dbReference type="SUPFAM" id="SSF50978">
    <property type="entry name" value="WD40 repeat-like"/>
    <property type="match status" value="1"/>
</dbReference>
<dbReference type="SMART" id="SM00668">
    <property type="entry name" value="CTLH"/>
    <property type="match status" value="1"/>
</dbReference>
<dbReference type="Pfam" id="PF00400">
    <property type="entry name" value="WD40"/>
    <property type="match status" value="5"/>
</dbReference>
<dbReference type="InterPro" id="IPR036322">
    <property type="entry name" value="WD40_repeat_dom_sf"/>
</dbReference>
<feature type="repeat" description="WD" evidence="3">
    <location>
        <begin position="305"/>
        <end position="338"/>
    </location>
</feature>
<gene>
    <name evidence="6" type="ORF">BD410DRAFT_718608</name>
</gene>
<proteinExistence type="predicted"/>
<dbReference type="PRINTS" id="PR00320">
    <property type="entry name" value="GPROTEINBRPT"/>
</dbReference>
<dbReference type="PROSITE" id="PS50897">
    <property type="entry name" value="CTLH"/>
    <property type="match status" value="1"/>
</dbReference>
<dbReference type="Pfam" id="PF23627">
    <property type="entry name" value="LisH_WDR26"/>
    <property type="match status" value="1"/>
</dbReference>
<dbReference type="Proteomes" id="UP000294933">
    <property type="component" value="Unassembled WGS sequence"/>
</dbReference>
<evidence type="ECO:0000256" key="2">
    <source>
        <dbReference type="ARBA" id="ARBA00022737"/>
    </source>
</evidence>
<evidence type="ECO:0000259" key="5">
    <source>
        <dbReference type="PROSITE" id="PS50897"/>
    </source>
</evidence>
<dbReference type="PROSITE" id="PS50082">
    <property type="entry name" value="WD_REPEATS_2"/>
    <property type="match status" value="4"/>
</dbReference>
<evidence type="ECO:0000313" key="6">
    <source>
        <dbReference type="EMBL" id="TDL25023.1"/>
    </source>
</evidence>
<protein>
    <submittedName>
        <fullName evidence="6">WD40 repeat-like protein</fullName>
    </submittedName>
</protein>